<keyword evidence="5 7" id="KW-0663">Pyridoxal phosphate</keyword>
<dbReference type="Proteomes" id="UP000268652">
    <property type="component" value="Unassembled WGS sequence"/>
</dbReference>
<evidence type="ECO:0000313" key="11">
    <source>
        <dbReference type="Proteomes" id="UP000268652"/>
    </source>
</evidence>
<evidence type="ECO:0000256" key="4">
    <source>
        <dbReference type="ARBA" id="ARBA00022679"/>
    </source>
</evidence>
<dbReference type="InterPro" id="IPR015421">
    <property type="entry name" value="PyrdxlP-dep_Trfase_major"/>
</dbReference>
<dbReference type="InterPro" id="IPR015422">
    <property type="entry name" value="PyrdxlP-dep_Trfase_small"/>
</dbReference>
<evidence type="ECO:0000256" key="3">
    <source>
        <dbReference type="ARBA" id="ARBA00022576"/>
    </source>
</evidence>
<comment type="cofactor">
    <cofactor evidence="1 7">
        <name>pyridoxal 5'-phosphate</name>
        <dbReference type="ChEBI" id="CHEBI:597326"/>
    </cofactor>
</comment>
<evidence type="ECO:0000256" key="7">
    <source>
        <dbReference type="PIRSR" id="PIRSR000524-50"/>
    </source>
</evidence>
<organism evidence="9 12">
    <name type="scientific">Streptomyces radicis</name>
    <dbReference type="NCBI Taxonomy" id="1750517"/>
    <lineage>
        <taxon>Bacteria</taxon>
        <taxon>Bacillati</taxon>
        <taxon>Actinomycetota</taxon>
        <taxon>Actinomycetes</taxon>
        <taxon>Kitasatosporales</taxon>
        <taxon>Streptomycetaceae</taxon>
        <taxon>Streptomyces</taxon>
    </lineage>
</organism>
<evidence type="ECO:0000313" key="10">
    <source>
        <dbReference type="EMBL" id="RKN27402.1"/>
    </source>
</evidence>
<dbReference type="InterPro" id="IPR000192">
    <property type="entry name" value="Aminotrans_V_dom"/>
</dbReference>
<evidence type="ECO:0000256" key="2">
    <source>
        <dbReference type="ARBA" id="ARBA00009236"/>
    </source>
</evidence>
<dbReference type="GO" id="GO:0019265">
    <property type="term" value="P:glycine biosynthetic process, by transamination of glyoxylate"/>
    <property type="evidence" value="ECO:0007669"/>
    <property type="project" value="TreeGrafter"/>
</dbReference>
<evidence type="ECO:0000256" key="6">
    <source>
        <dbReference type="PIRSR" id="PIRSR000524-1"/>
    </source>
</evidence>
<dbReference type="EMBL" id="RBDX01000001">
    <property type="protein sequence ID" value="RKN12833.1"/>
    <property type="molecule type" value="Genomic_DNA"/>
</dbReference>
<dbReference type="PANTHER" id="PTHR21152">
    <property type="entry name" value="AMINOTRANSFERASE CLASS V"/>
    <property type="match status" value="1"/>
</dbReference>
<name>A0A3A9WKK7_9ACTN</name>
<dbReference type="Proteomes" id="UP000275024">
    <property type="component" value="Unassembled WGS sequence"/>
</dbReference>
<protein>
    <submittedName>
        <fullName evidence="9">Alanine--glyoxylate aminotransferase family protein</fullName>
    </submittedName>
</protein>
<dbReference type="GO" id="GO:0008453">
    <property type="term" value="F:alanine-glyoxylate transaminase activity"/>
    <property type="evidence" value="ECO:0007669"/>
    <property type="project" value="TreeGrafter"/>
</dbReference>
<dbReference type="PIRSF" id="PIRSF000524">
    <property type="entry name" value="SPT"/>
    <property type="match status" value="1"/>
</dbReference>
<dbReference type="PANTHER" id="PTHR21152:SF24">
    <property type="entry name" value="ALANINE--GLYOXYLATE AMINOTRANSFERASE 1"/>
    <property type="match status" value="1"/>
</dbReference>
<keyword evidence="3 9" id="KW-0032">Aminotransferase</keyword>
<dbReference type="InterPro" id="IPR015424">
    <property type="entry name" value="PyrdxlP-dep_Trfase"/>
</dbReference>
<dbReference type="InterPro" id="IPR024169">
    <property type="entry name" value="SP_NH2Trfase/AEP_transaminase"/>
</dbReference>
<keyword evidence="4 9" id="KW-0808">Transferase</keyword>
<accession>A0A3A9WKK7</accession>
<sequence>MSETLFPPDRYPRLTDGLGRLAGGAGPSVLVQAEAVVALEALAHGIGRSERPVLSIESSRYGRLTSAWLRAAGARVTVLDLPDGEPADPDRVDALLRATPATAAVLLTQAEVLTGVAHPVDDIVAVAHHHGAAVAVDAVAAVGGLAAPRDADAVVIGPQKALDGPAGLSVATLSDRGWALLDRQDDTHASVLNLPYLRRAAAESAAAGTLPGTPSVPELAAAERAVAAVEAEGIEARIARHHATRAAVRAGLLAAGLTPWVADERHANPLATTVAVPPGVAAPELADRAAAVGGHWAVGDSTPRGAYLRVSHYGRHATLARALGELVALTHAAHADTGAAAEAAADAWLAAAP</sequence>
<keyword evidence="11" id="KW-1185">Reference proteome</keyword>
<evidence type="ECO:0000256" key="1">
    <source>
        <dbReference type="ARBA" id="ARBA00001933"/>
    </source>
</evidence>
<dbReference type="RefSeq" id="WP_120694770.1">
    <property type="nucleotide sequence ID" value="NZ_RBDX01000001.1"/>
</dbReference>
<dbReference type="Gene3D" id="3.90.1150.10">
    <property type="entry name" value="Aspartate Aminotransferase, domain 1"/>
    <property type="match status" value="1"/>
</dbReference>
<comment type="caution">
    <text evidence="9">The sequence shown here is derived from an EMBL/GenBank/DDBJ whole genome shotgun (WGS) entry which is preliminary data.</text>
</comment>
<evidence type="ECO:0000259" key="8">
    <source>
        <dbReference type="Pfam" id="PF00266"/>
    </source>
</evidence>
<feature type="modified residue" description="N6-(pyridoxal phosphate)lysine" evidence="7">
    <location>
        <position position="160"/>
    </location>
</feature>
<gene>
    <name evidence="10" type="ORF">D7318_00330</name>
    <name evidence="9" type="ORF">D7319_02565</name>
</gene>
<reference evidence="11 12" key="1">
    <citation type="submission" date="2018-09" db="EMBL/GenBank/DDBJ databases">
        <title>Streptomyces sp. nov. DS1-2, an endophytic actinomycete isolated from roots of Dendrobium scabrilingue.</title>
        <authorList>
            <person name="Kuncharoen N."/>
            <person name="Kudo T."/>
            <person name="Ohkuma M."/>
            <person name="Yuki M."/>
            <person name="Tanasupawat S."/>
        </authorList>
    </citation>
    <scope>NUCLEOTIDE SEQUENCE [LARGE SCALE GENOMIC DNA]</scope>
    <source>
        <strain evidence="9 12">AZ1-7</strain>
        <strain evidence="10 11">DS1-2</strain>
    </source>
</reference>
<dbReference type="GO" id="GO:0004760">
    <property type="term" value="F:L-serine-pyruvate transaminase activity"/>
    <property type="evidence" value="ECO:0007669"/>
    <property type="project" value="TreeGrafter"/>
</dbReference>
<dbReference type="Gene3D" id="3.40.640.10">
    <property type="entry name" value="Type I PLP-dependent aspartate aminotransferase-like (Major domain)"/>
    <property type="match status" value="1"/>
</dbReference>
<feature type="binding site" evidence="6">
    <location>
        <position position="309"/>
    </location>
    <ligand>
        <name>substrate</name>
    </ligand>
</feature>
<dbReference type="Pfam" id="PF00266">
    <property type="entry name" value="Aminotran_5"/>
    <property type="match status" value="1"/>
</dbReference>
<evidence type="ECO:0000313" key="12">
    <source>
        <dbReference type="Proteomes" id="UP000275024"/>
    </source>
</evidence>
<feature type="domain" description="Aminotransferase class V" evidence="8">
    <location>
        <begin position="68"/>
        <end position="276"/>
    </location>
</feature>
<proteinExistence type="inferred from homology"/>
<evidence type="ECO:0000256" key="5">
    <source>
        <dbReference type="ARBA" id="ARBA00022898"/>
    </source>
</evidence>
<comment type="similarity">
    <text evidence="2">Belongs to the class-V pyridoxal-phosphate-dependent aminotransferase family.</text>
</comment>
<evidence type="ECO:0000313" key="9">
    <source>
        <dbReference type="EMBL" id="RKN12833.1"/>
    </source>
</evidence>
<dbReference type="SUPFAM" id="SSF53383">
    <property type="entry name" value="PLP-dependent transferases"/>
    <property type="match status" value="1"/>
</dbReference>
<dbReference type="EMBL" id="RBDY01000001">
    <property type="protein sequence ID" value="RKN27402.1"/>
    <property type="molecule type" value="Genomic_DNA"/>
</dbReference>
<dbReference type="AlphaFoldDB" id="A0A3A9WKK7"/>
<dbReference type="OrthoDB" id="9766472at2"/>